<dbReference type="Pfam" id="PF21981">
    <property type="entry name" value="RecX_HTH3"/>
    <property type="match status" value="1"/>
</dbReference>
<evidence type="ECO:0000259" key="7">
    <source>
        <dbReference type="Pfam" id="PF21981"/>
    </source>
</evidence>
<evidence type="ECO:0000313" key="10">
    <source>
        <dbReference type="Proteomes" id="UP000307790"/>
    </source>
</evidence>
<evidence type="ECO:0000256" key="1">
    <source>
        <dbReference type="ARBA" id="ARBA00004496"/>
    </source>
</evidence>
<comment type="similarity">
    <text evidence="2 5">Belongs to the RecX family.</text>
</comment>
<dbReference type="OrthoDB" id="7066780at2"/>
<sequence length="140" mass="16608">MKKAAYNFLARREHSQQELKQKLKRKEFDDDDIDLVLEKLAEQDIQSDLRYGEALFRQRVQKGYGWQYIRAELKQKGLAAGIIQTVYQSQKQDWFANAAGVYEKRFGEQPAIDDKERAKRTRFMLYRGFEQSHIIELIST</sequence>
<protein>
    <recommendedName>
        <fullName evidence="3 5">Regulatory protein RecX</fullName>
    </recommendedName>
</protein>
<dbReference type="GO" id="GO:0006282">
    <property type="term" value="P:regulation of DNA repair"/>
    <property type="evidence" value="ECO:0007669"/>
    <property type="project" value="UniProtKB-UniRule"/>
</dbReference>
<dbReference type="PANTHER" id="PTHR33602:SF1">
    <property type="entry name" value="REGULATORY PROTEIN RECX FAMILY PROTEIN"/>
    <property type="match status" value="1"/>
</dbReference>
<dbReference type="PANTHER" id="PTHR33602">
    <property type="entry name" value="REGULATORY PROTEIN RECX FAMILY PROTEIN"/>
    <property type="match status" value="1"/>
</dbReference>
<evidence type="ECO:0000256" key="2">
    <source>
        <dbReference type="ARBA" id="ARBA00009695"/>
    </source>
</evidence>
<evidence type="ECO:0000256" key="5">
    <source>
        <dbReference type="HAMAP-Rule" id="MF_01114"/>
    </source>
</evidence>
<evidence type="ECO:0000256" key="4">
    <source>
        <dbReference type="ARBA" id="ARBA00022490"/>
    </source>
</evidence>
<keyword evidence="10" id="KW-1185">Reference proteome</keyword>
<evidence type="ECO:0000256" key="3">
    <source>
        <dbReference type="ARBA" id="ARBA00018111"/>
    </source>
</evidence>
<name>A0A5R9IHA1_9GAMM</name>
<dbReference type="InterPro" id="IPR003783">
    <property type="entry name" value="Regulatory_RecX"/>
</dbReference>
<dbReference type="Pfam" id="PF02631">
    <property type="entry name" value="RecX_HTH2"/>
    <property type="match status" value="1"/>
</dbReference>
<comment type="caution">
    <text evidence="9">The sequence shown here is derived from an EMBL/GenBank/DDBJ whole genome shotgun (WGS) entry which is preliminary data.</text>
</comment>
<evidence type="ECO:0000259" key="8">
    <source>
        <dbReference type="Pfam" id="PF21982"/>
    </source>
</evidence>
<feature type="domain" description="RecX third three-helical" evidence="7">
    <location>
        <begin position="93"/>
        <end position="135"/>
    </location>
</feature>
<organism evidence="9 10">
    <name type="scientific">Thalassotalea litorea</name>
    <dbReference type="NCBI Taxonomy" id="2020715"/>
    <lineage>
        <taxon>Bacteria</taxon>
        <taxon>Pseudomonadati</taxon>
        <taxon>Pseudomonadota</taxon>
        <taxon>Gammaproteobacteria</taxon>
        <taxon>Alteromonadales</taxon>
        <taxon>Colwelliaceae</taxon>
        <taxon>Thalassotalea</taxon>
    </lineage>
</organism>
<dbReference type="Proteomes" id="UP000307790">
    <property type="component" value="Unassembled WGS sequence"/>
</dbReference>
<gene>
    <name evidence="5" type="primary">recX</name>
    <name evidence="9" type="ORF">FE810_10570</name>
</gene>
<comment type="function">
    <text evidence="5">Modulates RecA activity.</text>
</comment>
<dbReference type="AlphaFoldDB" id="A0A5R9IHA1"/>
<dbReference type="GO" id="GO:0005737">
    <property type="term" value="C:cytoplasm"/>
    <property type="evidence" value="ECO:0007669"/>
    <property type="project" value="UniProtKB-SubCell"/>
</dbReference>
<dbReference type="InterPro" id="IPR053926">
    <property type="entry name" value="RecX_HTH_1st"/>
</dbReference>
<evidence type="ECO:0000313" key="9">
    <source>
        <dbReference type="EMBL" id="TLU64914.1"/>
    </source>
</evidence>
<dbReference type="InterPro" id="IPR036388">
    <property type="entry name" value="WH-like_DNA-bd_sf"/>
</dbReference>
<reference evidence="9 10" key="1">
    <citation type="submission" date="2019-05" db="EMBL/GenBank/DDBJ databases">
        <title>Genome sequences of Thalassotalea litorea 1K03283.</title>
        <authorList>
            <person name="Zhang D."/>
        </authorList>
    </citation>
    <scope>NUCLEOTIDE SEQUENCE [LARGE SCALE GENOMIC DNA]</scope>
    <source>
        <strain evidence="9 10">MCCC 1K03283</strain>
    </source>
</reference>
<feature type="domain" description="RecX second three-helical" evidence="6">
    <location>
        <begin position="47"/>
        <end position="85"/>
    </location>
</feature>
<dbReference type="Pfam" id="PF21982">
    <property type="entry name" value="RecX_HTH1"/>
    <property type="match status" value="1"/>
</dbReference>
<feature type="domain" description="RecX first three-helical" evidence="8">
    <location>
        <begin position="3"/>
        <end position="40"/>
    </location>
</feature>
<dbReference type="InterPro" id="IPR053925">
    <property type="entry name" value="RecX_HTH_3rd"/>
</dbReference>
<evidence type="ECO:0000259" key="6">
    <source>
        <dbReference type="Pfam" id="PF02631"/>
    </source>
</evidence>
<comment type="subcellular location">
    <subcellularLocation>
        <location evidence="1 5">Cytoplasm</location>
    </subcellularLocation>
</comment>
<dbReference type="Gene3D" id="1.10.10.10">
    <property type="entry name" value="Winged helix-like DNA-binding domain superfamily/Winged helix DNA-binding domain"/>
    <property type="match status" value="3"/>
</dbReference>
<dbReference type="HAMAP" id="MF_01114">
    <property type="entry name" value="RecX"/>
    <property type="match status" value="1"/>
</dbReference>
<dbReference type="InterPro" id="IPR053924">
    <property type="entry name" value="RecX_HTH_2nd"/>
</dbReference>
<dbReference type="EMBL" id="VCBC01000009">
    <property type="protein sequence ID" value="TLU64914.1"/>
    <property type="molecule type" value="Genomic_DNA"/>
</dbReference>
<keyword evidence="4 5" id="KW-0963">Cytoplasm</keyword>
<accession>A0A5R9IHA1</accession>
<proteinExistence type="inferred from homology"/>